<dbReference type="EMBL" id="BOMB01000004">
    <property type="protein sequence ID" value="GID09950.1"/>
    <property type="molecule type" value="Genomic_DNA"/>
</dbReference>
<name>A0A8J3NAQ9_9ACTN</name>
<comment type="caution">
    <text evidence="1">The sequence shown here is derived from an EMBL/GenBank/DDBJ whole genome shotgun (WGS) entry which is preliminary data.</text>
</comment>
<proteinExistence type="predicted"/>
<evidence type="ECO:0000313" key="1">
    <source>
        <dbReference type="EMBL" id="GID09950.1"/>
    </source>
</evidence>
<keyword evidence="2" id="KW-1185">Reference proteome</keyword>
<sequence>MGREPPKRHWRNVSELHPPGSTCDGRVRTFVRRRNPPDSEFHERCIGFAWCALCREYVGTMVYVSRREVLDDPFADLDPEERRLLYASEQRLISRLDQLPERPPQRTRRGRR</sequence>
<reference evidence="1" key="1">
    <citation type="submission" date="2021-01" db="EMBL/GenBank/DDBJ databases">
        <title>Whole genome shotgun sequence of Actinocatenispora rupis NBRC 107355.</title>
        <authorList>
            <person name="Komaki H."/>
            <person name="Tamura T."/>
        </authorList>
    </citation>
    <scope>NUCLEOTIDE SEQUENCE</scope>
    <source>
        <strain evidence="1">NBRC 107355</strain>
    </source>
</reference>
<accession>A0A8J3NAQ9</accession>
<dbReference type="Proteomes" id="UP000612808">
    <property type="component" value="Unassembled WGS sequence"/>
</dbReference>
<dbReference type="AlphaFoldDB" id="A0A8J3NAQ9"/>
<protein>
    <submittedName>
        <fullName evidence="1">Uncharacterized protein</fullName>
    </submittedName>
</protein>
<dbReference type="RefSeq" id="WP_203655006.1">
    <property type="nucleotide sequence ID" value="NZ_BAAAZM010000002.1"/>
</dbReference>
<gene>
    <name evidence="1" type="ORF">Aru02nite_08390</name>
</gene>
<evidence type="ECO:0000313" key="2">
    <source>
        <dbReference type="Proteomes" id="UP000612808"/>
    </source>
</evidence>
<organism evidence="1 2">
    <name type="scientific">Actinocatenispora rupis</name>
    <dbReference type="NCBI Taxonomy" id="519421"/>
    <lineage>
        <taxon>Bacteria</taxon>
        <taxon>Bacillati</taxon>
        <taxon>Actinomycetota</taxon>
        <taxon>Actinomycetes</taxon>
        <taxon>Micromonosporales</taxon>
        <taxon>Micromonosporaceae</taxon>
        <taxon>Actinocatenispora</taxon>
    </lineage>
</organism>